<comment type="caution">
    <text evidence="2">The sequence shown here is derived from an EMBL/GenBank/DDBJ whole genome shotgun (WGS) entry which is preliminary data.</text>
</comment>
<protein>
    <submittedName>
        <fullName evidence="2">SpoIID/LytB domain-containing protein</fullName>
    </submittedName>
</protein>
<dbReference type="Proteomes" id="UP000604730">
    <property type="component" value="Unassembled WGS sequence"/>
</dbReference>
<name>A0ABS1J072_9FIRM</name>
<dbReference type="Pfam" id="PF08486">
    <property type="entry name" value="SpoIID"/>
    <property type="match status" value="1"/>
</dbReference>
<dbReference type="InterPro" id="IPR013486">
    <property type="entry name" value="SpoIID/LytB"/>
</dbReference>
<evidence type="ECO:0000259" key="1">
    <source>
        <dbReference type="Pfam" id="PF08486"/>
    </source>
</evidence>
<feature type="domain" description="Sporulation stage II protein D amidase enhancer LytB N-terminal" evidence="1">
    <location>
        <begin position="216"/>
        <end position="309"/>
    </location>
</feature>
<dbReference type="RefSeq" id="WP_208429007.1">
    <property type="nucleotide sequence ID" value="NZ_JAEPRJ010000001.1"/>
</dbReference>
<sequence length="492" mass="54119">MKKRRIIVNLLLFLLVFEAVFSRIVVIKAAIPEGENMVRVGLTKEYYNKPSIRLDNSALKIGFSKKNVYYQADVLRSNTGISISRDYGSYNVFGGSFTTYAKAASEAANLKAFNKTLTAVPALIGLDKNGRGVWKLYDAYSADASLNTNDVYQVASKNKSSKYLLSVNIGNSRFLVDVKEAGANPQFEPLNRVEGVSVNNEKRYRGRIEVGTYGRSGVTPVNVVNLEEYIRGSVPLEMSPSWNISALKAQAVCARSFGAAVSGFGSDSDIIKGYKLTDTISHQSYGGMKAEKKETDKACKDTENEFVTYKNKVVKTTYFSTSGGYTESSENVWGGKKPWLRSVPDPYENKPEKKPWTIGYTRVELQNMLKGYAAKKGVSLGSIEKLTITNRSKSGRALSLLVKGSRGRLVLSKQEIRKAFNLYSTKINVYSSSDSVRSLSVESGKVKGDFIFSGSGYGHGVGLSQSGARGMAEAGYGYKRIIMYYFTGVEVH</sequence>
<proteinExistence type="predicted"/>
<dbReference type="PANTHER" id="PTHR30032:SF4">
    <property type="entry name" value="AMIDASE ENHANCER"/>
    <property type="match status" value="1"/>
</dbReference>
<dbReference type="PANTHER" id="PTHR30032">
    <property type="entry name" value="N-ACETYLMURAMOYL-L-ALANINE AMIDASE-RELATED"/>
    <property type="match status" value="1"/>
</dbReference>
<gene>
    <name evidence="2" type="ORF">JJN12_07035</name>
</gene>
<evidence type="ECO:0000313" key="2">
    <source>
        <dbReference type="EMBL" id="MBK5897531.1"/>
    </source>
</evidence>
<dbReference type="EMBL" id="JAEPRJ010000001">
    <property type="protein sequence ID" value="MBK5897531.1"/>
    <property type="molecule type" value="Genomic_DNA"/>
</dbReference>
<keyword evidence="3" id="KW-1185">Reference proteome</keyword>
<accession>A0ABS1J072</accession>
<dbReference type="NCBIfam" id="TIGR02669">
    <property type="entry name" value="SpoIID_LytB"/>
    <property type="match status" value="1"/>
</dbReference>
<reference evidence="2 3" key="1">
    <citation type="submission" date="2021-01" db="EMBL/GenBank/DDBJ databases">
        <title>Isolation and description of Catonella massiliensis sp. nov., a novel Catonella species, isolated from a stable periodontitis subject.</title>
        <authorList>
            <person name="Antezack A."/>
            <person name="Boxberger M."/>
            <person name="La Scola B."/>
            <person name="Monnet-Corti V."/>
        </authorList>
    </citation>
    <scope>NUCLEOTIDE SEQUENCE [LARGE SCALE GENOMIC DNA]</scope>
    <source>
        <strain evidence="2 3">Marseille-Q4567</strain>
    </source>
</reference>
<organism evidence="2 3">
    <name type="scientific">Catonella massiliensis</name>
    <dbReference type="NCBI Taxonomy" id="2799636"/>
    <lineage>
        <taxon>Bacteria</taxon>
        <taxon>Bacillati</taxon>
        <taxon>Bacillota</taxon>
        <taxon>Clostridia</taxon>
        <taxon>Lachnospirales</taxon>
        <taxon>Lachnospiraceae</taxon>
        <taxon>Catonella</taxon>
    </lineage>
</organism>
<evidence type="ECO:0000313" key="3">
    <source>
        <dbReference type="Proteomes" id="UP000604730"/>
    </source>
</evidence>
<dbReference type="InterPro" id="IPR051922">
    <property type="entry name" value="Bact_Sporulation_Assoc"/>
</dbReference>
<dbReference type="InterPro" id="IPR013693">
    <property type="entry name" value="SpoIID/LytB_N"/>
</dbReference>